<protein>
    <recommendedName>
        <fullName evidence="3">Nucleotidyltransferase</fullName>
    </recommendedName>
</protein>
<name>A0ABV7YBX0_9ACTN</name>
<gene>
    <name evidence="1" type="ORF">ACFOUW_12520</name>
</gene>
<comment type="caution">
    <text evidence="1">The sequence shown here is derived from an EMBL/GenBank/DDBJ whole genome shotgun (WGS) entry which is preliminary data.</text>
</comment>
<evidence type="ECO:0008006" key="3">
    <source>
        <dbReference type="Google" id="ProtNLM"/>
    </source>
</evidence>
<evidence type="ECO:0000313" key="1">
    <source>
        <dbReference type="EMBL" id="MFC3761663.1"/>
    </source>
</evidence>
<proteinExistence type="predicted"/>
<accession>A0ABV7YBX0</accession>
<evidence type="ECO:0000313" key="2">
    <source>
        <dbReference type="Proteomes" id="UP001595699"/>
    </source>
</evidence>
<reference evidence="2" key="1">
    <citation type="journal article" date="2019" name="Int. J. Syst. Evol. Microbiol.">
        <title>The Global Catalogue of Microorganisms (GCM) 10K type strain sequencing project: providing services to taxonomists for standard genome sequencing and annotation.</title>
        <authorList>
            <consortium name="The Broad Institute Genomics Platform"/>
            <consortium name="The Broad Institute Genome Sequencing Center for Infectious Disease"/>
            <person name="Wu L."/>
            <person name="Ma J."/>
        </authorList>
    </citation>
    <scope>NUCLEOTIDE SEQUENCE [LARGE SCALE GENOMIC DNA]</scope>
    <source>
        <strain evidence="2">CGMCC 4.7241</strain>
    </source>
</reference>
<keyword evidence="2" id="KW-1185">Reference proteome</keyword>
<sequence>MNAHGGSSEDLLVASRTAMLDALAALDAQRDAVIVIGAQAIYLRTSAAPVALAEATKDSDLALDPRSLNDAPLIEEAMTQAGFYLNPISNQPGAWLSPKGVPVDLMVPETLAGKAGKQARGARIPPHSKTVARRARGLEAALVDNSSMEVFSLDTSDNRSYTAAVAGPGALLVAKLYKIAERVDFPTRLVDKDAHDIYRILVDIETEALAEAFRRLNADPISSQETGEALQFLDILFAKGPSALGSAMAGRAETGIGEPVTVALQVSVLAADLVAATRS</sequence>
<organism evidence="1 2">
    <name type="scientific">Tenggerimyces flavus</name>
    <dbReference type="NCBI Taxonomy" id="1708749"/>
    <lineage>
        <taxon>Bacteria</taxon>
        <taxon>Bacillati</taxon>
        <taxon>Actinomycetota</taxon>
        <taxon>Actinomycetes</taxon>
        <taxon>Propionibacteriales</taxon>
        <taxon>Nocardioidaceae</taxon>
        <taxon>Tenggerimyces</taxon>
    </lineage>
</organism>
<dbReference type="RefSeq" id="WP_205114260.1">
    <property type="nucleotide sequence ID" value="NZ_JAFBCM010000001.1"/>
</dbReference>
<dbReference type="Proteomes" id="UP001595699">
    <property type="component" value="Unassembled WGS sequence"/>
</dbReference>
<dbReference type="EMBL" id="JBHRZH010000009">
    <property type="protein sequence ID" value="MFC3761663.1"/>
    <property type="molecule type" value="Genomic_DNA"/>
</dbReference>